<keyword evidence="4" id="KW-1185">Reference proteome</keyword>
<dbReference type="AlphaFoldDB" id="T1JGF6"/>
<dbReference type="EMBL" id="JH432203">
    <property type="status" value="NOT_ANNOTATED_CDS"/>
    <property type="molecule type" value="Genomic_DNA"/>
</dbReference>
<evidence type="ECO:0000313" key="4">
    <source>
        <dbReference type="Proteomes" id="UP000014500"/>
    </source>
</evidence>
<name>T1JGF6_STRMM</name>
<accession>T1JGF6</accession>
<reference evidence="4" key="1">
    <citation type="submission" date="2011-05" db="EMBL/GenBank/DDBJ databases">
        <authorList>
            <person name="Richards S.R."/>
            <person name="Qu J."/>
            <person name="Jiang H."/>
            <person name="Jhangiani S.N."/>
            <person name="Agravi P."/>
            <person name="Goodspeed R."/>
            <person name="Gross S."/>
            <person name="Mandapat C."/>
            <person name="Jackson L."/>
            <person name="Mathew T."/>
            <person name="Pu L."/>
            <person name="Thornton R."/>
            <person name="Saada N."/>
            <person name="Wilczek-Boney K.B."/>
            <person name="Lee S."/>
            <person name="Kovar C."/>
            <person name="Wu Y."/>
            <person name="Scherer S.E."/>
            <person name="Worley K.C."/>
            <person name="Muzny D.M."/>
            <person name="Gibbs R."/>
        </authorList>
    </citation>
    <scope>NUCLEOTIDE SEQUENCE</scope>
    <source>
        <strain evidence="4">Brora</strain>
    </source>
</reference>
<feature type="transmembrane region" description="Helical" evidence="2">
    <location>
        <begin position="102"/>
        <end position="122"/>
    </location>
</feature>
<keyword evidence="2" id="KW-0472">Membrane</keyword>
<reference evidence="3" key="2">
    <citation type="submission" date="2015-02" db="UniProtKB">
        <authorList>
            <consortium name="EnsemblMetazoa"/>
        </authorList>
    </citation>
    <scope>IDENTIFICATION</scope>
</reference>
<protein>
    <submittedName>
        <fullName evidence="3">Uncharacterized protein</fullName>
    </submittedName>
</protein>
<evidence type="ECO:0000256" key="2">
    <source>
        <dbReference type="SAM" id="Phobius"/>
    </source>
</evidence>
<feature type="compositionally biased region" description="Basic and acidic residues" evidence="1">
    <location>
        <begin position="132"/>
        <end position="141"/>
    </location>
</feature>
<dbReference type="Proteomes" id="UP000014500">
    <property type="component" value="Unassembled WGS sequence"/>
</dbReference>
<organism evidence="3 4">
    <name type="scientific">Strigamia maritima</name>
    <name type="common">European centipede</name>
    <name type="synonym">Geophilus maritimus</name>
    <dbReference type="NCBI Taxonomy" id="126957"/>
    <lineage>
        <taxon>Eukaryota</taxon>
        <taxon>Metazoa</taxon>
        <taxon>Ecdysozoa</taxon>
        <taxon>Arthropoda</taxon>
        <taxon>Myriapoda</taxon>
        <taxon>Chilopoda</taxon>
        <taxon>Pleurostigmophora</taxon>
        <taxon>Geophilomorpha</taxon>
        <taxon>Linotaeniidae</taxon>
        <taxon>Strigamia</taxon>
    </lineage>
</organism>
<evidence type="ECO:0000256" key="1">
    <source>
        <dbReference type="SAM" id="MobiDB-lite"/>
    </source>
</evidence>
<feature type="compositionally biased region" description="Basic and acidic residues" evidence="1">
    <location>
        <begin position="148"/>
        <end position="158"/>
    </location>
</feature>
<dbReference type="EnsemblMetazoa" id="SMAR012929-RA">
    <property type="protein sequence ID" value="SMAR012929-PA"/>
    <property type="gene ID" value="SMAR012929"/>
</dbReference>
<evidence type="ECO:0000313" key="3">
    <source>
        <dbReference type="EnsemblMetazoa" id="SMAR012929-PA"/>
    </source>
</evidence>
<keyword evidence="2" id="KW-0812">Transmembrane</keyword>
<dbReference type="HOGENOM" id="CLU_1361970_0_0_1"/>
<keyword evidence="2" id="KW-1133">Transmembrane helix</keyword>
<proteinExistence type="predicted"/>
<sequence>MYVELLAANIEVCILCRGGPTASGATATATDRWWYHDKATLDRAEPDAISTFYPFGCDRLKSAISLRIVMISPLLLSLSTWNQSRPKICKSITFAYLSIHPIAYFNSKFIMIAIFFSFVYLATCAAEDKAAATETKTETKENPAAAETKTETNEDKAADSTNTESESGKEFYCGQQNLRDCHKRSIKVSDWCELPLNSLFI</sequence>
<feature type="region of interest" description="Disordered" evidence="1">
    <location>
        <begin position="132"/>
        <end position="169"/>
    </location>
</feature>